<comment type="caution">
    <text evidence="1">The sequence shown here is derived from an EMBL/GenBank/DDBJ whole genome shotgun (WGS) entry which is preliminary data.</text>
</comment>
<proteinExistence type="predicted"/>
<sequence length="54" mass="5645">MDQAVAGHPDAAEQLHGAVRGLALAVLLSDVPDLVTGALDRVAEGVARRRRGSW</sequence>
<dbReference type="Proteomes" id="UP001500928">
    <property type="component" value="Unassembled WGS sequence"/>
</dbReference>
<gene>
    <name evidence="1" type="ORF">GCM10023200_57390</name>
</gene>
<accession>A0ABP9CK39</accession>
<reference evidence="2" key="1">
    <citation type="journal article" date="2019" name="Int. J. Syst. Evol. Microbiol.">
        <title>The Global Catalogue of Microorganisms (GCM) 10K type strain sequencing project: providing services to taxonomists for standard genome sequencing and annotation.</title>
        <authorList>
            <consortium name="The Broad Institute Genomics Platform"/>
            <consortium name="The Broad Institute Genome Sequencing Center for Infectious Disease"/>
            <person name="Wu L."/>
            <person name="Ma J."/>
        </authorList>
    </citation>
    <scope>NUCLEOTIDE SEQUENCE [LARGE SCALE GENOMIC DNA]</scope>
    <source>
        <strain evidence="2">JCM 17979</strain>
    </source>
</reference>
<evidence type="ECO:0000313" key="2">
    <source>
        <dbReference type="Proteomes" id="UP001500928"/>
    </source>
</evidence>
<evidence type="ECO:0008006" key="3">
    <source>
        <dbReference type="Google" id="ProtNLM"/>
    </source>
</evidence>
<keyword evidence="2" id="KW-1185">Reference proteome</keyword>
<evidence type="ECO:0000313" key="1">
    <source>
        <dbReference type="EMBL" id="GAA4812125.1"/>
    </source>
</evidence>
<protein>
    <recommendedName>
        <fullName evidence="3">MftR C-terminal domain-containing protein</fullName>
    </recommendedName>
</protein>
<dbReference type="EMBL" id="BAABHO010000079">
    <property type="protein sequence ID" value="GAA4812125.1"/>
    <property type="molecule type" value="Genomic_DNA"/>
</dbReference>
<organism evidence="1 2">
    <name type="scientific">Actinomycetospora chlora</name>
    <dbReference type="NCBI Taxonomy" id="663608"/>
    <lineage>
        <taxon>Bacteria</taxon>
        <taxon>Bacillati</taxon>
        <taxon>Actinomycetota</taxon>
        <taxon>Actinomycetes</taxon>
        <taxon>Pseudonocardiales</taxon>
        <taxon>Pseudonocardiaceae</taxon>
        <taxon>Actinomycetospora</taxon>
    </lineage>
</organism>
<name>A0ABP9CK39_9PSEU</name>